<dbReference type="Gene3D" id="1.10.10.10">
    <property type="entry name" value="Winged helix-like DNA-binding domain superfamily/Winged helix DNA-binding domain"/>
    <property type="match status" value="1"/>
</dbReference>
<dbReference type="Proteomes" id="UP001501598">
    <property type="component" value="Unassembled WGS sequence"/>
</dbReference>
<evidence type="ECO:0000259" key="5">
    <source>
        <dbReference type="PROSITE" id="PS51078"/>
    </source>
</evidence>
<proteinExistence type="predicted"/>
<dbReference type="Gene3D" id="3.30.450.40">
    <property type="match status" value="1"/>
</dbReference>
<dbReference type="InterPro" id="IPR036388">
    <property type="entry name" value="WH-like_DNA-bd_sf"/>
</dbReference>
<dbReference type="Pfam" id="PF01614">
    <property type="entry name" value="IclR_C"/>
    <property type="match status" value="1"/>
</dbReference>
<dbReference type="PROSITE" id="PS51077">
    <property type="entry name" value="HTH_ICLR"/>
    <property type="match status" value="1"/>
</dbReference>
<evidence type="ECO:0000313" key="7">
    <source>
        <dbReference type="Proteomes" id="UP001501598"/>
    </source>
</evidence>
<evidence type="ECO:0000256" key="2">
    <source>
        <dbReference type="ARBA" id="ARBA00023125"/>
    </source>
</evidence>
<evidence type="ECO:0000256" key="3">
    <source>
        <dbReference type="ARBA" id="ARBA00023163"/>
    </source>
</evidence>
<dbReference type="InterPro" id="IPR029016">
    <property type="entry name" value="GAF-like_dom_sf"/>
</dbReference>
<dbReference type="RefSeq" id="WP_345420566.1">
    <property type="nucleotide sequence ID" value="NZ_BAABGT010000055.1"/>
</dbReference>
<dbReference type="InterPro" id="IPR036390">
    <property type="entry name" value="WH_DNA-bd_sf"/>
</dbReference>
<reference evidence="7" key="1">
    <citation type="journal article" date="2019" name="Int. J. Syst. Evol. Microbiol.">
        <title>The Global Catalogue of Microorganisms (GCM) 10K type strain sequencing project: providing services to taxonomists for standard genome sequencing and annotation.</title>
        <authorList>
            <consortium name="The Broad Institute Genomics Platform"/>
            <consortium name="The Broad Institute Genome Sequencing Center for Infectious Disease"/>
            <person name="Wu L."/>
            <person name="Ma J."/>
        </authorList>
    </citation>
    <scope>NUCLEOTIDE SEQUENCE [LARGE SCALE GENOMIC DNA]</scope>
    <source>
        <strain evidence="7">JCM 17906</strain>
    </source>
</reference>
<feature type="domain" description="HTH iclR-type" evidence="4">
    <location>
        <begin position="12"/>
        <end position="74"/>
    </location>
</feature>
<comment type="caution">
    <text evidence="6">The sequence shown here is derived from an EMBL/GenBank/DDBJ whole genome shotgun (WGS) entry which is preliminary data.</text>
</comment>
<dbReference type="EMBL" id="BAABGT010000055">
    <property type="protein sequence ID" value="GAA4550230.1"/>
    <property type="molecule type" value="Genomic_DNA"/>
</dbReference>
<organism evidence="6 7">
    <name type="scientific">Pseudonocardia xishanensis</name>
    <dbReference type="NCBI Taxonomy" id="630995"/>
    <lineage>
        <taxon>Bacteria</taxon>
        <taxon>Bacillati</taxon>
        <taxon>Actinomycetota</taxon>
        <taxon>Actinomycetes</taxon>
        <taxon>Pseudonocardiales</taxon>
        <taxon>Pseudonocardiaceae</taxon>
        <taxon>Pseudonocardia</taxon>
    </lineage>
</organism>
<dbReference type="InterPro" id="IPR014757">
    <property type="entry name" value="Tscrpt_reg_IclR_C"/>
</dbReference>
<evidence type="ECO:0000313" key="6">
    <source>
        <dbReference type="EMBL" id="GAA4550230.1"/>
    </source>
</evidence>
<keyword evidence="1" id="KW-0805">Transcription regulation</keyword>
<dbReference type="SUPFAM" id="SSF46785">
    <property type="entry name" value="Winged helix' DNA-binding domain"/>
    <property type="match status" value="1"/>
</dbReference>
<gene>
    <name evidence="6" type="ORF">GCM10023175_39940</name>
</gene>
<name>A0ABP8RW80_9PSEU</name>
<feature type="domain" description="IclR-ED" evidence="5">
    <location>
        <begin position="75"/>
        <end position="261"/>
    </location>
</feature>
<dbReference type="SMART" id="SM00346">
    <property type="entry name" value="HTH_ICLR"/>
    <property type="match status" value="1"/>
</dbReference>
<keyword evidence="7" id="KW-1185">Reference proteome</keyword>
<dbReference type="PANTHER" id="PTHR30136:SF24">
    <property type="entry name" value="HTH-TYPE TRANSCRIPTIONAL REPRESSOR ALLR"/>
    <property type="match status" value="1"/>
</dbReference>
<dbReference type="SUPFAM" id="SSF55781">
    <property type="entry name" value="GAF domain-like"/>
    <property type="match status" value="1"/>
</dbReference>
<dbReference type="PROSITE" id="PS51078">
    <property type="entry name" value="ICLR_ED"/>
    <property type="match status" value="1"/>
</dbReference>
<dbReference type="InterPro" id="IPR050707">
    <property type="entry name" value="HTH_MetabolicPath_Reg"/>
</dbReference>
<evidence type="ECO:0000259" key="4">
    <source>
        <dbReference type="PROSITE" id="PS51077"/>
    </source>
</evidence>
<protein>
    <submittedName>
        <fullName evidence="6">IclR family transcriptional regulator C-terminal domain-containing protein</fullName>
    </submittedName>
</protein>
<keyword evidence="3" id="KW-0804">Transcription</keyword>
<evidence type="ECO:0000256" key="1">
    <source>
        <dbReference type="ARBA" id="ARBA00023015"/>
    </source>
</evidence>
<sequence length="263" mass="28116">MSGAGQSTPTRIRSVTRAVRLLMLVAELAPEDRVVARLARELGTTVPTTYHLLNTLLDAKLLSRDPAKRYRLGVAVDILVASHAREAVAPPELVAPLRLISETTGEAAYLSAWRGGETVILATRLGTHTVQVAGLRPGYSGAANARASGKVLLAFAEAAERDLYLELHPLESPTARAIATADEFQAELGRVTERGYALEIEEFAAGVACMAVPVLRDGRLVASYTISAPVERLRRRQAGYLACLREAADAAVAGWSTHPNDGE</sequence>
<accession>A0ABP8RW80</accession>
<dbReference type="InterPro" id="IPR005471">
    <property type="entry name" value="Tscrpt_reg_IclR_N"/>
</dbReference>
<dbReference type="Pfam" id="PF09339">
    <property type="entry name" value="HTH_IclR"/>
    <property type="match status" value="1"/>
</dbReference>
<dbReference type="PANTHER" id="PTHR30136">
    <property type="entry name" value="HELIX-TURN-HELIX TRANSCRIPTIONAL REGULATOR, ICLR FAMILY"/>
    <property type="match status" value="1"/>
</dbReference>
<keyword evidence="2" id="KW-0238">DNA-binding</keyword>